<organism evidence="1 2">
    <name type="scientific">Flammeovirga aprica JL-4</name>
    <dbReference type="NCBI Taxonomy" id="694437"/>
    <lineage>
        <taxon>Bacteria</taxon>
        <taxon>Pseudomonadati</taxon>
        <taxon>Bacteroidota</taxon>
        <taxon>Cytophagia</taxon>
        <taxon>Cytophagales</taxon>
        <taxon>Flammeovirgaceae</taxon>
        <taxon>Flammeovirga</taxon>
    </lineage>
</organism>
<dbReference type="EMBL" id="JABANE010000132">
    <property type="protein sequence ID" value="NME72088.1"/>
    <property type="molecule type" value="Genomic_DNA"/>
</dbReference>
<name>A0A7X9XCT9_9BACT</name>
<evidence type="ECO:0000313" key="1">
    <source>
        <dbReference type="EMBL" id="NME72088.1"/>
    </source>
</evidence>
<dbReference type="RefSeq" id="WP_169660282.1">
    <property type="nucleotide sequence ID" value="NZ_JABANE010000132.1"/>
</dbReference>
<dbReference type="Proteomes" id="UP000576082">
    <property type="component" value="Unassembled WGS sequence"/>
</dbReference>
<accession>A0A7X9XCT9</accession>
<proteinExistence type="predicted"/>
<keyword evidence="2" id="KW-1185">Reference proteome</keyword>
<evidence type="ECO:0000313" key="2">
    <source>
        <dbReference type="Proteomes" id="UP000576082"/>
    </source>
</evidence>
<dbReference type="AlphaFoldDB" id="A0A7X9XCT9"/>
<protein>
    <submittedName>
        <fullName evidence="1">Uncharacterized protein</fullName>
    </submittedName>
</protein>
<gene>
    <name evidence="1" type="ORF">HHU12_29265</name>
</gene>
<sequence length="189" mass="21894">MKNRSYSEEIIWKENSSFQITADWSSLKLQIEYIPEEKLWSWVLYDKLRDFHQVKIDESNNGCFVDLEGTKEKVEAVSREYLTKELVSNFEKESDLLKIELLIKTLKKVGHSPISSMLVLIRNLGLKYSEAKELVFDSDVWKGAREQSELLGQMLFEVALQDANEVEYDADGKITSVTVDLTEEKDESD</sequence>
<reference evidence="1 2" key="1">
    <citation type="submission" date="2020-04" db="EMBL/GenBank/DDBJ databases">
        <title>Flammeovirga sp. SR4, a novel species isolated from seawater.</title>
        <authorList>
            <person name="Wang X."/>
        </authorList>
    </citation>
    <scope>NUCLEOTIDE SEQUENCE [LARGE SCALE GENOMIC DNA]</scope>
    <source>
        <strain evidence="1 2">ATCC 23126</strain>
    </source>
</reference>
<comment type="caution">
    <text evidence="1">The sequence shown here is derived from an EMBL/GenBank/DDBJ whole genome shotgun (WGS) entry which is preliminary data.</text>
</comment>